<organism evidence="1 2">
    <name type="scientific">Artemia franciscana</name>
    <name type="common">Brine shrimp</name>
    <name type="synonym">Artemia sanfranciscana</name>
    <dbReference type="NCBI Taxonomy" id="6661"/>
    <lineage>
        <taxon>Eukaryota</taxon>
        <taxon>Metazoa</taxon>
        <taxon>Ecdysozoa</taxon>
        <taxon>Arthropoda</taxon>
        <taxon>Crustacea</taxon>
        <taxon>Branchiopoda</taxon>
        <taxon>Anostraca</taxon>
        <taxon>Artemiidae</taxon>
        <taxon>Artemia</taxon>
    </lineage>
</organism>
<protein>
    <submittedName>
        <fullName evidence="1">Uncharacterized protein</fullName>
    </submittedName>
</protein>
<reference evidence="1" key="1">
    <citation type="submission" date="2023-07" db="EMBL/GenBank/DDBJ databases">
        <title>Chromosome-level genome assembly of Artemia franciscana.</title>
        <authorList>
            <person name="Jo E."/>
        </authorList>
    </citation>
    <scope>NUCLEOTIDE SEQUENCE</scope>
    <source>
        <tissue evidence="1">Whole body</tissue>
    </source>
</reference>
<keyword evidence="2" id="KW-1185">Reference proteome</keyword>
<evidence type="ECO:0000313" key="2">
    <source>
        <dbReference type="Proteomes" id="UP001187531"/>
    </source>
</evidence>
<name>A0AA88HKG0_ARTSF</name>
<comment type="caution">
    <text evidence="1">The sequence shown here is derived from an EMBL/GenBank/DDBJ whole genome shotgun (WGS) entry which is preliminary data.</text>
</comment>
<gene>
    <name evidence="1" type="ORF">QYM36_012265</name>
</gene>
<dbReference type="AlphaFoldDB" id="A0AA88HKG0"/>
<accession>A0AA88HKG0</accession>
<dbReference type="EMBL" id="JAVRJZ010000016">
    <property type="protein sequence ID" value="KAK2711035.1"/>
    <property type="molecule type" value="Genomic_DNA"/>
</dbReference>
<dbReference type="Proteomes" id="UP001187531">
    <property type="component" value="Unassembled WGS sequence"/>
</dbReference>
<proteinExistence type="predicted"/>
<sequence>MMGYCKAWPVPNPFICYVRLEGHSRTKEAAGLNQIYRAFSIRARRKEAAGLSQICRTSSLQVRTKEAGGLNQACEPCSLRATCHPSALTVTHKVFIGMAKYYRKDTK</sequence>
<evidence type="ECO:0000313" key="1">
    <source>
        <dbReference type="EMBL" id="KAK2711035.1"/>
    </source>
</evidence>